<dbReference type="Proteomes" id="UP000226525">
    <property type="component" value="Unassembled WGS sequence"/>
</dbReference>
<name>A0A2D6YMB2_9DELT</name>
<reference evidence="2" key="1">
    <citation type="submission" date="2017-09" db="EMBL/GenBank/DDBJ databases">
        <title>The Reconstruction of 2,631 Draft Metagenome-Assembled Genomes from the Global Oceans.</title>
        <authorList>
            <person name="Tully B.J."/>
            <person name="Graham E.D."/>
            <person name="Heidelberg J.F."/>
        </authorList>
    </citation>
    <scope>NUCLEOTIDE SEQUENCE [LARGE SCALE GENOMIC DNA]</scope>
</reference>
<evidence type="ECO:0008006" key="3">
    <source>
        <dbReference type="Google" id="ProtNLM"/>
    </source>
</evidence>
<evidence type="ECO:0000313" key="2">
    <source>
        <dbReference type="Proteomes" id="UP000226525"/>
    </source>
</evidence>
<dbReference type="EMBL" id="NZEX01000154">
    <property type="protein sequence ID" value="MAH64327.1"/>
    <property type="molecule type" value="Genomic_DNA"/>
</dbReference>
<proteinExistence type="predicted"/>
<dbReference type="SUPFAM" id="SSF53850">
    <property type="entry name" value="Periplasmic binding protein-like II"/>
    <property type="match status" value="1"/>
</dbReference>
<accession>A0A2D6YMB2</accession>
<dbReference type="Gene3D" id="3.40.190.10">
    <property type="entry name" value="Periplasmic binding protein-like II"/>
    <property type="match status" value="1"/>
</dbReference>
<comment type="caution">
    <text evidence="1">The sequence shown here is derived from an EMBL/GenBank/DDBJ whole genome shotgun (WGS) entry which is preliminary data.</text>
</comment>
<gene>
    <name evidence="1" type="ORF">CMN54_12960</name>
</gene>
<organism evidence="1 2">
    <name type="scientific">SAR324 cluster bacterium</name>
    <dbReference type="NCBI Taxonomy" id="2024889"/>
    <lineage>
        <taxon>Bacteria</taxon>
        <taxon>Deltaproteobacteria</taxon>
        <taxon>SAR324 cluster</taxon>
    </lineage>
</organism>
<evidence type="ECO:0000313" key="1">
    <source>
        <dbReference type="EMBL" id="MAH64327.1"/>
    </source>
</evidence>
<protein>
    <recommendedName>
        <fullName evidence="3">Solute-binding protein family 5 domain-containing protein</fullName>
    </recommendedName>
</protein>
<dbReference type="AlphaFoldDB" id="A0A2D6YMB2"/>
<sequence length="108" mass="11991">MPSYGNFSLLSLEKIMLKKQIRVMLLVSFLLLSFGLTTQAATPKDVLAVAKIAEPKSMDPATVTAVNDFRILMNVYYGLVRYRSGTLDVDPGLAESWTISDHGKVYTF</sequence>